<sequence length="197" mass="21555">MTKKKDSVRSPMAVRPLRLRMDSSPEEVRVEIVPLIDVIFCILTFFILAAVTLSRQQALSVDLPKASTAKAQGREILMVSLNEFGQLYVEQEPVVTQEQFKKKLQAYRQTNPYGLMALYASKEASYNEVVQVLDVLRQVGGDRVALATLPGSSGQSIDFIPSLPSGTGVPKVNSPGNNSSDALNDILKFLPGSTNNK</sequence>
<dbReference type="Pfam" id="PF02472">
    <property type="entry name" value="ExbD"/>
    <property type="match status" value="1"/>
</dbReference>
<dbReference type="OrthoDB" id="1682382at2"/>
<evidence type="ECO:0000256" key="3">
    <source>
        <dbReference type="ARBA" id="ARBA00022475"/>
    </source>
</evidence>
<feature type="transmembrane region" description="Helical" evidence="8">
    <location>
        <begin position="32"/>
        <end position="53"/>
    </location>
</feature>
<protein>
    <submittedName>
        <fullName evidence="9">Biopolymer transporter ExbD</fullName>
    </submittedName>
</protein>
<evidence type="ECO:0000256" key="5">
    <source>
        <dbReference type="ARBA" id="ARBA00022989"/>
    </source>
</evidence>
<organism evidence="9 10">
    <name type="scientific">Moorena producens PAL-8-15-08-1</name>
    <dbReference type="NCBI Taxonomy" id="1458985"/>
    <lineage>
        <taxon>Bacteria</taxon>
        <taxon>Bacillati</taxon>
        <taxon>Cyanobacteriota</taxon>
        <taxon>Cyanophyceae</taxon>
        <taxon>Coleofasciculales</taxon>
        <taxon>Coleofasciculaceae</taxon>
        <taxon>Moorena</taxon>
    </lineage>
</organism>
<keyword evidence="7" id="KW-0653">Protein transport</keyword>
<dbReference type="Proteomes" id="UP000177870">
    <property type="component" value="Chromosome"/>
</dbReference>
<dbReference type="InterPro" id="IPR003400">
    <property type="entry name" value="ExbD"/>
</dbReference>
<name>A0A1D8TMU1_9CYAN</name>
<dbReference type="PANTHER" id="PTHR30558">
    <property type="entry name" value="EXBD MEMBRANE COMPONENT OF PMF-DRIVEN MACROMOLECULE IMPORT SYSTEM"/>
    <property type="match status" value="1"/>
</dbReference>
<dbReference type="GO" id="GO:0022857">
    <property type="term" value="F:transmembrane transporter activity"/>
    <property type="evidence" value="ECO:0007669"/>
    <property type="project" value="InterPro"/>
</dbReference>
<keyword evidence="4 7" id="KW-0812">Transmembrane</keyword>
<evidence type="ECO:0000256" key="1">
    <source>
        <dbReference type="ARBA" id="ARBA00004162"/>
    </source>
</evidence>
<evidence type="ECO:0000256" key="8">
    <source>
        <dbReference type="SAM" id="Phobius"/>
    </source>
</evidence>
<comment type="similarity">
    <text evidence="2 7">Belongs to the ExbD/TolR family.</text>
</comment>
<reference evidence="10" key="1">
    <citation type="submission" date="2016-10" db="EMBL/GenBank/DDBJ databases">
        <title>Comparative genomics uncovers the prolific and rare metabolic potential of the cyanobacterial genus Moorea.</title>
        <authorList>
            <person name="Leao T."/>
            <person name="Castelao G."/>
            <person name="Korobeynikov A."/>
            <person name="Monroe E.A."/>
            <person name="Podell S."/>
            <person name="Glukhov E."/>
            <person name="Allen E."/>
            <person name="Gerwick W.H."/>
            <person name="Gerwick L."/>
        </authorList>
    </citation>
    <scope>NUCLEOTIDE SEQUENCE [LARGE SCALE GENOMIC DNA]</scope>
    <source>
        <strain evidence="10">PAL-8-15-08-1</strain>
    </source>
</reference>
<evidence type="ECO:0000256" key="2">
    <source>
        <dbReference type="ARBA" id="ARBA00005811"/>
    </source>
</evidence>
<dbReference type="AlphaFoldDB" id="A0A1D8TMU1"/>
<proteinExistence type="inferred from homology"/>
<evidence type="ECO:0000313" key="9">
    <source>
        <dbReference type="EMBL" id="AOW98926.1"/>
    </source>
</evidence>
<keyword evidence="3" id="KW-1003">Cell membrane</keyword>
<dbReference type="GO" id="GO:0015031">
    <property type="term" value="P:protein transport"/>
    <property type="evidence" value="ECO:0007669"/>
    <property type="project" value="UniProtKB-KW"/>
</dbReference>
<keyword evidence="7" id="KW-0813">Transport</keyword>
<keyword evidence="6 8" id="KW-0472">Membrane</keyword>
<dbReference type="KEGG" id="mpro:BJP34_05190"/>
<dbReference type="PANTHER" id="PTHR30558:SF3">
    <property type="entry name" value="BIOPOLYMER TRANSPORT PROTEIN EXBD-RELATED"/>
    <property type="match status" value="1"/>
</dbReference>
<evidence type="ECO:0000256" key="4">
    <source>
        <dbReference type="ARBA" id="ARBA00022692"/>
    </source>
</evidence>
<dbReference type="STRING" id="1458985.BJP34_05190"/>
<accession>A0A1D8TMU1</accession>
<gene>
    <name evidence="9" type="ORF">BJP34_05190</name>
</gene>
<comment type="subcellular location">
    <subcellularLocation>
        <location evidence="1">Cell membrane</location>
        <topology evidence="1">Single-pass membrane protein</topology>
    </subcellularLocation>
    <subcellularLocation>
        <location evidence="7">Cell membrane</location>
        <topology evidence="7">Single-pass type II membrane protein</topology>
    </subcellularLocation>
</comment>
<dbReference type="RefSeq" id="WP_070391428.1">
    <property type="nucleotide sequence ID" value="NZ_CP017599.1"/>
</dbReference>
<evidence type="ECO:0000313" key="10">
    <source>
        <dbReference type="Proteomes" id="UP000177870"/>
    </source>
</evidence>
<evidence type="ECO:0000256" key="7">
    <source>
        <dbReference type="RuleBase" id="RU003879"/>
    </source>
</evidence>
<dbReference type="GO" id="GO:0005886">
    <property type="term" value="C:plasma membrane"/>
    <property type="evidence" value="ECO:0007669"/>
    <property type="project" value="UniProtKB-SubCell"/>
</dbReference>
<keyword evidence="5 8" id="KW-1133">Transmembrane helix</keyword>
<evidence type="ECO:0000256" key="6">
    <source>
        <dbReference type="ARBA" id="ARBA00023136"/>
    </source>
</evidence>
<dbReference type="Gene3D" id="3.30.420.270">
    <property type="match status" value="1"/>
</dbReference>
<dbReference type="EMBL" id="CP017599">
    <property type="protein sequence ID" value="AOW98926.1"/>
    <property type="molecule type" value="Genomic_DNA"/>
</dbReference>